<evidence type="ECO:0000256" key="9">
    <source>
        <dbReference type="ARBA" id="ARBA00023242"/>
    </source>
</evidence>
<keyword evidence="6 10" id="KW-0238">DNA-binding</keyword>
<dbReference type="PROSITE" id="PS00031">
    <property type="entry name" value="NUCLEAR_REC_DBD_1"/>
    <property type="match status" value="1"/>
</dbReference>
<dbReference type="CDD" id="cd06943">
    <property type="entry name" value="NR_LBD_RXR_like"/>
    <property type="match status" value="1"/>
</dbReference>
<evidence type="ECO:0000313" key="15">
    <source>
        <dbReference type="Proteomes" id="UP000007875"/>
    </source>
</evidence>
<dbReference type="GO" id="GO:0043565">
    <property type="term" value="F:sequence-specific DNA binding"/>
    <property type="evidence" value="ECO:0007669"/>
    <property type="project" value="InterPro"/>
</dbReference>
<keyword evidence="4 10" id="KW-0862">Zinc</keyword>
<evidence type="ECO:0000259" key="13">
    <source>
        <dbReference type="PROSITE" id="PS51843"/>
    </source>
</evidence>
<dbReference type="CDD" id="cd06956">
    <property type="entry name" value="NR_DBD_RXR"/>
    <property type="match status" value="1"/>
</dbReference>
<dbReference type="InterPro" id="IPR035500">
    <property type="entry name" value="NHR-like_dom_sf"/>
</dbReference>
<dbReference type="Ensembl" id="ENSCSAVT00000013502.1">
    <property type="protein sequence ID" value="ENSCSAVP00000013351.1"/>
    <property type="gene ID" value="ENSCSAVG00000007831.1"/>
</dbReference>
<evidence type="ECO:0000259" key="12">
    <source>
        <dbReference type="PROSITE" id="PS51030"/>
    </source>
</evidence>
<dbReference type="GO" id="GO:0008270">
    <property type="term" value="F:zinc ion binding"/>
    <property type="evidence" value="ECO:0007669"/>
    <property type="project" value="UniProtKB-KW"/>
</dbReference>
<keyword evidence="15" id="KW-1185">Reference proteome</keyword>
<keyword evidence="5 10" id="KW-0805">Transcription regulation</keyword>
<evidence type="ECO:0000256" key="2">
    <source>
        <dbReference type="ARBA" id="ARBA00022723"/>
    </source>
</evidence>
<keyword evidence="9 10" id="KW-0539">Nucleus</keyword>
<dbReference type="GeneTree" id="ENSGT00940000170897"/>
<dbReference type="PRINTS" id="PR00047">
    <property type="entry name" value="STROIDFINGER"/>
</dbReference>
<dbReference type="PRINTS" id="PR00545">
    <property type="entry name" value="RETINOIDXR"/>
</dbReference>
<comment type="subcellular location">
    <subcellularLocation>
        <location evidence="10">Nucleus</location>
    </subcellularLocation>
</comment>
<evidence type="ECO:0000256" key="6">
    <source>
        <dbReference type="ARBA" id="ARBA00023125"/>
    </source>
</evidence>
<dbReference type="InterPro" id="IPR013088">
    <property type="entry name" value="Znf_NHR/GATA"/>
</dbReference>
<dbReference type="Proteomes" id="UP000007875">
    <property type="component" value="Unassembled WGS sequence"/>
</dbReference>
<dbReference type="FunFam" id="3.30.50.10:FF:000005">
    <property type="entry name" value="Retinoic acid receptor RXR-alpha"/>
    <property type="match status" value="1"/>
</dbReference>
<evidence type="ECO:0008006" key="16">
    <source>
        <dbReference type="Google" id="ProtNLM"/>
    </source>
</evidence>
<feature type="compositionally biased region" description="Low complexity" evidence="11">
    <location>
        <begin position="102"/>
        <end position="115"/>
    </location>
</feature>
<evidence type="ECO:0000256" key="8">
    <source>
        <dbReference type="ARBA" id="ARBA00023170"/>
    </source>
</evidence>
<dbReference type="FunFam" id="1.10.565.10:FF:000052">
    <property type="entry name" value="Ultraspiracle nuclear receptor"/>
    <property type="match status" value="1"/>
</dbReference>
<dbReference type="PANTHER" id="PTHR24083">
    <property type="entry name" value="NUCLEAR HORMONE RECEPTOR"/>
    <property type="match status" value="1"/>
</dbReference>
<keyword evidence="3 10" id="KW-0863">Zinc-finger</keyword>
<dbReference type="InterPro" id="IPR001723">
    <property type="entry name" value="Nuclear_hrmn_rcpt"/>
</dbReference>
<reference evidence="15" key="1">
    <citation type="submission" date="2003-08" db="EMBL/GenBank/DDBJ databases">
        <authorList>
            <person name="Birren B."/>
            <person name="Nusbaum C."/>
            <person name="Abebe A."/>
            <person name="Abouelleil A."/>
            <person name="Adekoya E."/>
            <person name="Ait-zahra M."/>
            <person name="Allen N."/>
            <person name="Allen T."/>
            <person name="An P."/>
            <person name="Anderson M."/>
            <person name="Anderson S."/>
            <person name="Arachchi H."/>
            <person name="Armbruster J."/>
            <person name="Bachantsang P."/>
            <person name="Baldwin J."/>
            <person name="Barry A."/>
            <person name="Bayul T."/>
            <person name="Blitshsteyn B."/>
            <person name="Bloom T."/>
            <person name="Blye J."/>
            <person name="Boguslavskiy L."/>
            <person name="Borowsky M."/>
            <person name="Boukhgalter B."/>
            <person name="Brunache A."/>
            <person name="Butler J."/>
            <person name="Calixte N."/>
            <person name="Calvo S."/>
            <person name="Camarata J."/>
            <person name="Campo K."/>
            <person name="Chang J."/>
            <person name="Cheshatsang Y."/>
            <person name="Citroen M."/>
            <person name="Collymore A."/>
            <person name="Considine T."/>
            <person name="Cook A."/>
            <person name="Cooke P."/>
            <person name="Corum B."/>
            <person name="Cuomo C."/>
            <person name="David R."/>
            <person name="Dawoe T."/>
            <person name="Degray S."/>
            <person name="Dodge S."/>
            <person name="Dooley K."/>
            <person name="Dorje P."/>
            <person name="Dorjee K."/>
            <person name="Dorris L."/>
            <person name="Duffey N."/>
            <person name="Dupes A."/>
            <person name="Elkins T."/>
            <person name="Engels R."/>
            <person name="Erickson J."/>
            <person name="Farina A."/>
            <person name="Faro S."/>
            <person name="Ferreira P."/>
            <person name="Fischer H."/>
            <person name="Fitzgerald M."/>
            <person name="Foley K."/>
            <person name="Gage D."/>
            <person name="Galagan J."/>
            <person name="Gearin G."/>
            <person name="Gnerre S."/>
            <person name="Gnirke A."/>
            <person name="Goyette A."/>
            <person name="Graham J."/>
            <person name="Grandbois E."/>
            <person name="Gyaltsen K."/>
            <person name="Hafez N."/>
            <person name="Hagopian D."/>
            <person name="Hagos B."/>
            <person name="Hall J."/>
            <person name="Hatcher B."/>
            <person name="Heller A."/>
            <person name="Higgins H."/>
            <person name="Honan T."/>
            <person name="Horn A."/>
            <person name="Houde N."/>
            <person name="Hughes L."/>
            <person name="Hulme W."/>
            <person name="Husby E."/>
            <person name="Iliev I."/>
            <person name="Jaffe D."/>
            <person name="Jones C."/>
            <person name="Kamal M."/>
            <person name="Kamat A."/>
            <person name="Kamvysselis M."/>
            <person name="Karlsson E."/>
            <person name="Kells C."/>
            <person name="Kieu A."/>
            <person name="Kisner P."/>
            <person name="Kodira C."/>
            <person name="Kulbokas E."/>
            <person name="Labutti K."/>
            <person name="Lama D."/>
            <person name="Landers T."/>
            <person name="Leger J."/>
            <person name="Levine S."/>
            <person name="Lewis D."/>
            <person name="Lewis T."/>
            <person name="Lindblad-toh K."/>
            <person name="Liu X."/>
            <person name="Lokyitsang T."/>
            <person name="Lokyitsang Y."/>
            <person name="Lucien O."/>
            <person name="Lui A."/>
            <person name="Ma L.J."/>
            <person name="Mabbitt R."/>
            <person name="Macdonald J."/>
            <person name="Maclean C."/>
            <person name="Major J."/>
            <person name="Manning J."/>
            <person name="Marabella R."/>
            <person name="Maru K."/>
            <person name="Matthews C."/>
            <person name="Mauceli E."/>
            <person name="Mccarthy M."/>
            <person name="Mcdonough S."/>
            <person name="Mcghee T."/>
            <person name="Meldrim J."/>
            <person name="Meneus L."/>
            <person name="Mesirov J."/>
            <person name="Mihalev A."/>
            <person name="Mihova T."/>
            <person name="Mikkelsen T."/>
            <person name="Mlenga V."/>
            <person name="Moru K."/>
            <person name="Mozes J."/>
            <person name="Mulrain L."/>
            <person name="Munson G."/>
            <person name="Naylor J."/>
            <person name="Newes C."/>
            <person name="Nguyen C."/>
            <person name="Nguyen N."/>
            <person name="Nguyen T."/>
            <person name="Nicol R."/>
            <person name="Nielsen C."/>
            <person name="Nizzari M."/>
            <person name="Norbu C."/>
            <person name="Norbu N."/>
            <person name="O'donnell P."/>
            <person name="Okoawo O."/>
            <person name="O'leary S."/>
            <person name="Omotosho B."/>
            <person name="O'neill K."/>
            <person name="Osman S."/>
            <person name="Parker S."/>
            <person name="Perrin D."/>
            <person name="Phunkhang P."/>
            <person name="Piqani B."/>
            <person name="Purcell S."/>
            <person name="Rachupka T."/>
            <person name="Ramasamy U."/>
            <person name="Rameau R."/>
            <person name="Ray V."/>
            <person name="Raymond C."/>
            <person name="Retta R."/>
            <person name="Richardson S."/>
            <person name="Rise C."/>
            <person name="Rodriguez J."/>
            <person name="Rogers J."/>
            <person name="Rogov P."/>
            <person name="Rutman M."/>
            <person name="Schupbach R."/>
            <person name="Seaman C."/>
            <person name="Settipalli S."/>
            <person name="Sharpe T."/>
            <person name="Sheridan J."/>
            <person name="Sherpa N."/>
            <person name="Shi J."/>
            <person name="Smirnov S."/>
            <person name="Smith C."/>
            <person name="Sougnez C."/>
            <person name="Spencer B."/>
            <person name="Stalker J."/>
            <person name="Stange-thomann N."/>
            <person name="Stavropoulos S."/>
            <person name="Stetson K."/>
            <person name="Stone C."/>
            <person name="Stone S."/>
            <person name="Stubbs M."/>
            <person name="Talamas J."/>
            <person name="Tchuinga P."/>
            <person name="Tenzing P."/>
            <person name="Tesfaye S."/>
            <person name="Theodore J."/>
            <person name="Thoulutsang Y."/>
            <person name="Topham K."/>
            <person name="Towey S."/>
            <person name="Tsamla T."/>
            <person name="Tsomo N."/>
            <person name="Vallee D."/>
            <person name="Vassiliev H."/>
            <person name="Venkataraman V."/>
            <person name="Vinson J."/>
            <person name="Vo A."/>
            <person name="Wade C."/>
            <person name="Wang S."/>
            <person name="Wangchuk T."/>
            <person name="Wangdi T."/>
            <person name="Whittaker C."/>
            <person name="Wilkinson J."/>
            <person name="Wu Y."/>
            <person name="Wyman D."/>
            <person name="Yadav S."/>
            <person name="Yang S."/>
            <person name="Yang X."/>
            <person name="Yeager S."/>
            <person name="Yee E."/>
            <person name="Young G."/>
            <person name="Zainoun J."/>
            <person name="Zembeck L."/>
            <person name="Zimmer A."/>
            <person name="Zody M."/>
            <person name="Lander E."/>
        </authorList>
    </citation>
    <scope>NUCLEOTIDE SEQUENCE [LARGE SCALE GENOMIC DNA]</scope>
</reference>
<dbReference type="FunCoup" id="H2Z6Y9">
    <property type="interactions" value="88"/>
</dbReference>
<dbReference type="Pfam" id="PF00105">
    <property type="entry name" value="zf-C4"/>
    <property type="match status" value="1"/>
</dbReference>
<dbReference type="Pfam" id="PF00104">
    <property type="entry name" value="Hormone_recep"/>
    <property type="match status" value="1"/>
</dbReference>
<dbReference type="InterPro" id="IPR050274">
    <property type="entry name" value="Nuclear_hormone_rcpt_NR2"/>
</dbReference>
<keyword evidence="7 10" id="KW-0804">Transcription</keyword>
<organism evidence="14 15">
    <name type="scientific">Ciona savignyi</name>
    <name type="common">Pacific transparent sea squirt</name>
    <dbReference type="NCBI Taxonomy" id="51511"/>
    <lineage>
        <taxon>Eukaryota</taxon>
        <taxon>Metazoa</taxon>
        <taxon>Chordata</taxon>
        <taxon>Tunicata</taxon>
        <taxon>Ascidiacea</taxon>
        <taxon>Phlebobranchia</taxon>
        <taxon>Cionidae</taxon>
        <taxon>Ciona</taxon>
    </lineage>
</organism>
<dbReference type="InterPro" id="IPR000536">
    <property type="entry name" value="Nucl_hrmn_rcpt_lig-bd"/>
</dbReference>
<feature type="domain" description="Nuclear receptor" evidence="12">
    <location>
        <begin position="168"/>
        <end position="243"/>
    </location>
</feature>
<reference evidence="14" key="2">
    <citation type="submission" date="2025-08" db="UniProtKB">
        <authorList>
            <consortium name="Ensembl"/>
        </authorList>
    </citation>
    <scope>IDENTIFICATION</scope>
</reference>
<evidence type="ECO:0000313" key="14">
    <source>
        <dbReference type="Ensembl" id="ENSCSAVP00000013351.1"/>
    </source>
</evidence>
<dbReference type="HOGENOM" id="CLU_007368_5_0_1"/>
<dbReference type="SMART" id="SM00399">
    <property type="entry name" value="ZnF_C4"/>
    <property type="match status" value="1"/>
</dbReference>
<reference evidence="14" key="3">
    <citation type="submission" date="2025-09" db="UniProtKB">
        <authorList>
            <consortium name="Ensembl"/>
        </authorList>
    </citation>
    <scope>IDENTIFICATION</scope>
</reference>
<keyword evidence="8 10" id="KW-0675">Receptor</keyword>
<dbReference type="eggNOG" id="KOG3575">
    <property type="taxonomic scope" value="Eukaryota"/>
</dbReference>
<dbReference type="SMART" id="SM00430">
    <property type="entry name" value="HOLI"/>
    <property type="match status" value="1"/>
</dbReference>
<feature type="region of interest" description="Disordered" evidence="11">
    <location>
        <begin position="102"/>
        <end position="123"/>
    </location>
</feature>
<dbReference type="GO" id="GO:0003707">
    <property type="term" value="F:nuclear steroid receptor activity"/>
    <property type="evidence" value="ECO:0007669"/>
    <property type="project" value="InterPro"/>
</dbReference>
<dbReference type="SUPFAM" id="SSF57716">
    <property type="entry name" value="Glucocorticoid receptor-like (DNA-binding domain)"/>
    <property type="match status" value="1"/>
</dbReference>
<keyword evidence="2 10" id="KW-0479">Metal-binding</keyword>
<name>H2Z6Y9_CIOSA</name>
<feature type="domain" description="NR LBD" evidence="13">
    <location>
        <begin position="260"/>
        <end position="483"/>
    </location>
</feature>
<dbReference type="InterPro" id="IPR000003">
    <property type="entry name" value="Retinoid-X_rcpt/HNF4"/>
</dbReference>
<dbReference type="SUPFAM" id="SSF48508">
    <property type="entry name" value="Nuclear receptor ligand-binding domain"/>
    <property type="match status" value="1"/>
</dbReference>
<dbReference type="Gene3D" id="3.30.50.10">
    <property type="entry name" value="Erythroid Transcription Factor GATA-1, subunit A"/>
    <property type="match status" value="1"/>
</dbReference>
<proteinExistence type="inferred from homology"/>
<dbReference type="PROSITE" id="PS51030">
    <property type="entry name" value="NUCLEAR_REC_DBD_2"/>
    <property type="match status" value="1"/>
</dbReference>
<evidence type="ECO:0000256" key="5">
    <source>
        <dbReference type="ARBA" id="ARBA00023015"/>
    </source>
</evidence>
<evidence type="ECO:0000256" key="1">
    <source>
        <dbReference type="ARBA" id="ARBA00006421"/>
    </source>
</evidence>
<dbReference type="PROSITE" id="PS51843">
    <property type="entry name" value="NR_LBD"/>
    <property type="match status" value="1"/>
</dbReference>
<dbReference type="Gene3D" id="1.10.565.10">
    <property type="entry name" value="Retinoid X Receptor"/>
    <property type="match status" value="1"/>
</dbReference>
<evidence type="ECO:0000256" key="4">
    <source>
        <dbReference type="ARBA" id="ARBA00022833"/>
    </source>
</evidence>
<protein>
    <recommendedName>
        <fullName evidence="16">Retinoid X receptor</fullName>
    </recommendedName>
</protein>
<feature type="region of interest" description="Disordered" evidence="11">
    <location>
        <begin position="486"/>
        <end position="505"/>
    </location>
</feature>
<dbReference type="GO" id="GO:0005634">
    <property type="term" value="C:nucleus"/>
    <property type="evidence" value="ECO:0007669"/>
    <property type="project" value="UniProtKB-SubCell"/>
</dbReference>
<evidence type="ECO:0000256" key="3">
    <source>
        <dbReference type="ARBA" id="ARBA00022771"/>
    </source>
</evidence>
<evidence type="ECO:0000256" key="7">
    <source>
        <dbReference type="ARBA" id="ARBA00023163"/>
    </source>
</evidence>
<dbReference type="InterPro" id="IPR001628">
    <property type="entry name" value="Znf_hrmn_rcpt"/>
</dbReference>
<dbReference type="InParanoid" id="H2Z6Y9"/>
<dbReference type="STRING" id="51511.ENSCSAVP00000013351"/>
<evidence type="ECO:0000256" key="11">
    <source>
        <dbReference type="SAM" id="MobiDB-lite"/>
    </source>
</evidence>
<evidence type="ECO:0000256" key="10">
    <source>
        <dbReference type="RuleBase" id="RU004334"/>
    </source>
</evidence>
<dbReference type="PRINTS" id="PR00398">
    <property type="entry name" value="STRDHORMONER"/>
</dbReference>
<accession>H2Z6Y9</accession>
<dbReference type="AlphaFoldDB" id="H2Z6Y9"/>
<sequence>MSLPTTGNGLSAQSNAPAMFTQSNQRVLQPPALSLMGFRGMHPMSHHPHQFVMNHQGGMIQLPPGLLVPGSEASPVPTSNPTMPAHFERQALSVGGRMDINGSISPQQIPDSSSGGQSGGNAMGYGNITVKQEMGQGSMVPLQYPQLSSTENSANLFSVSSSGMSMSKHICAVCGDRASGKHYGVYSCEGCKGFFKRTVRKFLTYTCRDDKDCIIDKRQRNRCQYCRYQKCTAMGMKKEAVQEERQKNRDQDEVIGDTSHDDMPVDKILQAELASDPKLEELISMQEPIDASVCKAADHQLFTLVEWAKRVPMFTTLPLDDQVTLLRAGWNELLIASFSHRSIEISDGIILASGLRVYRQTAHSAGVGAIFDRVLTELIAKMRDMAMDRTELGCLRSIVLFNPDAKELTDAAYIETLREKVYASLEVYCKSKYPEQTGRFAKLLLRLPALRSIGLKCLEHLFFFKLIGNTPIDQFLMDKLAPNDAESTSANQQNNDFSLSNVASL</sequence>
<comment type="similarity">
    <text evidence="1">Belongs to the nuclear hormone receptor family. NR2 subfamily.</text>
</comment>